<dbReference type="PANTHER" id="PTHR30307:SF0">
    <property type="entry name" value="S-ADENOSYLMETHIONINE:TRNA RIBOSYLTRANSFERASE-ISOMERASE"/>
    <property type="match status" value="1"/>
</dbReference>
<dbReference type="Pfam" id="PF02547">
    <property type="entry name" value="Queuosine_synth"/>
    <property type="match status" value="1"/>
</dbReference>
<dbReference type="AlphaFoldDB" id="A0A7X9DL48"/>
<evidence type="ECO:0000256" key="4">
    <source>
        <dbReference type="ARBA" id="ARBA00022785"/>
    </source>
</evidence>
<organism evidence="5 6">
    <name type="scientific">candidate division WWE3 bacterium</name>
    <dbReference type="NCBI Taxonomy" id="2053526"/>
    <lineage>
        <taxon>Bacteria</taxon>
        <taxon>Katanobacteria</taxon>
    </lineage>
</organism>
<sequence length="140" mass="16277">MKVKKISITDYDYELPDSRIAKHPLAERDCSKFLIYQNGEITNDTFRNINQYITPKSLLILNNTKVVRARLRFQKESGATIEVFLIEPIEPSDYALSFSSKKKVVWKCIVGNLKRWKQGELQMEIEGTEGRLVAKQLKRL</sequence>
<dbReference type="GO" id="GO:0051075">
    <property type="term" value="F:S-adenosylmethionine:tRNA ribosyltransferase-isomerase activity"/>
    <property type="evidence" value="ECO:0007669"/>
    <property type="project" value="TreeGrafter"/>
</dbReference>
<dbReference type="Proteomes" id="UP000526033">
    <property type="component" value="Unassembled WGS sequence"/>
</dbReference>
<protein>
    <submittedName>
        <fullName evidence="5">S-adenosylmethionine:tRNA ribosyltransferase-isomerase</fullName>
    </submittedName>
</protein>
<dbReference type="InterPro" id="IPR042118">
    <property type="entry name" value="QueA_dom1"/>
</dbReference>
<proteinExistence type="predicted"/>
<keyword evidence="4" id="KW-0671">Queuosine biosynthesis</keyword>
<reference evidence="5 6" key="1">
    <citation type="journal article" date="2020" name="Biotechnol. Biofuels">
        <title>New insights from the biogas microbiome by comprehensive genome-resolved metagenomics of nearly 1600 species originating from multiple anaerobic digesters.</title>
        <authorList>
            <person name="Campanaro S."/>
            <person name="Treu L."/>
            <person name="Rodriguez-R L.M."/>
            <person name="Kovalovszki A."/>
            <person name="Ziels R.M."/>
            <person name="Maus I."/>
            <person name="Zhu X."/>
            <person name="Kougias P.G."/>
            <person name="Basile A."/>
            <person name="Luo G."/>
            <person name="Schluter A."/>
            <person name="Konstantinidis K.T."/>
            <person name="Angelidaki I."/>
        </authorList>
    </citation>
    <scope>NUCLEOTIDE SEQUENCE [LARGE SCALE GENOMIC DNA]</scope>
    <source>
        <strain evidence="5">AS27yjCOA_165</strain>
    </source>
</reference>
<keyword evidence="5" id="KW-0413">Isomerase</keyword>
<keyword evidence="2 5" id="KW-0808">Transferase</keyword>
<keyword evidence="3" id="KW-0949">S-adenosyl-L-methionine</keyword>
<evidence type="ECO:0000313" key="6">
    <source>
        <dbReference type="Proteomes" id="UP000526033"/>
    </source>
</evidence>
<feature type="non-terminal residue" evidence="5">
    <location>
        <position position="140"/>
    </location>
</feature>
<dbReference type="SUPFAM" id="SSF111337">
    <property type="entry name" value="QueA-like"/>
    <property type="match status" value="1"/>
</dbReference>
<accession>A0A7X9DL48</accession>
<evidence type="ECO:0000256" key="2">
    <source>
        <dbReference type="ARBA" id="ARBA00022679"/>
    </source>
</evidence>
<evidence type="ECO:0000256" key="1">
    <source>
        <dbReference type="ARBA" id="ARBA00022490"/>
    </source>
</evidence>
<dbReference type="EMBL" id="JAAZNL010000063">
    <property type="protein sequence ID" value="NMB70470.1"/>
    <property type="molecule type" value="Genomic_DNA"/>
</dbReference>
<dbReference type="PANTHER" id="PTHR30307">
    <property type="entry name" value="S-ADENOSYLMETHIONINE:TRNA RIBOSYLTRANSFERASE-ISOMERASE"/>
    <property type="match status" value="1"/>
</dbReference>
<comment type="caution">
    <text evidence="5">The sequence shown here is derived from an EMBL/GenBank/DDBJ whole genome shotgun (WGS) entry which is preliminary data.</text>
</comment>
<keyword evidence="1" id="KW-0963">Cytoplasm</keyword>
<evidence type="ECO:0000256" key="3">
    <source>
        <dbReference type="ARBA" id="ARBA00022691"/>
    </source>
</evidence>
<evidence type="ECO:0000313" key="5">
    <source>
        <dbReference type="EMBL" id="NMB70470.1"/>
    </source>
</evidence>
<gene>
    <name evidence="5" type="ORF">GYA27_04755</name>
</gene>
<name>A0A7X9DL48_UNCKA</name>
<dbReference type="GO" id="GO:0008616">
    <property type="term" value="P:tRNA queuosine(34) biosynthetic process"/>
    <property type="evidence" value="ECO:0007669"/>
    <property type="project" value="UniProtKB-KW"/>
</dbReference>
<dbReference type="InterPro" id="IPR003699">
    <property type="entry name" value="QueA"/>
</dbReference>
<dbReference type="Gene3D" id="3.40.1780.10">
    <property type="entry name" value="QueA-like"/>
    <property type="match status" value="1"/>
</dbReference>
<dbReference type="InterPro" id="IPR036100">
    <property type="entry name" value="QueA_sf"/>
</dbReference>